<dbReference type="eggNOG" id="KOG0017">
    <property type="taxonomic scope" value="Eukaryota"/>
</dbReference>
<keyword evidence="2" id="KW-1185">Reference proteome</keyword>
<dbReference type="EMBL" id="AGNL01012124">
    <property type="protein sequence ID" value="EJK68069.1"/>
    <property type="molecule type" value="Genomic_DNA"/>
</dbReference>
<dbReference type="OrthoDB" id="39557at2759"/>
<dbReference type="PANTHER" id="PTHR11439:SF487">
    <property type="entry name" value="RNA-DIRECTED DNA POLYMERASE"/>
    <property type="match status" value="1"/>
</dbReference>
<organism evidence="1 2">
    <name type="scientific">Thalassiosira oceanica</name>
    <name type="common">Marine diatom</name>
    <dbReference type="NCBI Taxonomy" id="159749"/>
    <lineage>
        <taxon>Eukaryota</taxon>
        <taxon>Sar</taxon>
        <taxon>Stramenopiles</taxon>
        <taxon>Ochrophyta</taxon>
        <taxon>Bacillariophyta</taxon>
        <taxon>Coscinodiscophyceae</taxon>
        <taxon>Thalassiosirophycidae</taxon>
        <taxon>Thalassiosirales</taxon>
        <taxon>Thalassiosiraceae</taxon>
        <taxon>Thalassiosira</taxon>
    </lineage>
</organism>
<evidence type="ECO:0008006" key="3">
    <source>
        <dbReference type="Google" id="ProtNLM"/>
    </source>
</evidence>
<dbReference type="CDD" id="cd09272">
    <property type="entry name" value="RNase_HI_RT_Ty1"/>
    <property type="match status" value="1"/>
</dbReference>
<evidence type="ECO:0000313" key="2">
    <source>
        <dbReference type="Proteomes" id="UP000266841"/>
    </source>
</evidence>
<dbReference type="Proteomes" id="UP000266841">
    <property type="component" value="Unassembled WGS sequence"/>
</dbReference>
<protein>
    <recommendedName>
        <fullName evidence="3">Reverse transcriptase Ty1/copia-type domain-containing protein</fullName>
    </recommendedName>
</protein>
<dbReference type="PANTHER" id="PTHR11439">
    <property type="entry name" value="GAG-POL-RELATED RETROTRANSPOSON"/>
    <property type="match status" value="1"/>
</dbReference>
<sequence length="234" mass="26774">MLSSHLALPREGHLEQAFHIFAYLKEHHNAAMVFDPTEWNIPQGDFVKQDWNYSIYGCDGLEVDLPDDMPKPLGNMMRMHVYVDSDHAGDEITRRSRTGFVVFLNGAPIYWFSKRQTSCETSTFGSEFIAMKTACDYVKGLRYKLRMMGIAVPEPTYIYGDNQSVLANTGNPGSTLKKKSSAVAYHFVREGCVRDEWRTDYINTHFNVADLFTKPSHYRVVPNDGVTSRVYFTM</sequence>
<name>K0SSX7_THAOC</name>
<comment type="caution">
    <text evidence="1">The sequence shown here is derived from an EMBL/GenBank/DDBJ whole genome shotgun (WGS) entry which is preliminary data.</text>
</comment>
<gene>
    <name evidence="1" type="ORF">THAOC_10795</name>
</gene>
<evidence type="ECO:0000313" key="1">
    <source>
        <dbReference type="EMBL" id="EJK68069.1"/>
    </source>
</evidence>
<dbReference type="AlphaFoldDB" id="K0SSX7"/>
<reference evidence="1 2" key="1">
    <citation type="journal article" date="2012" name="Genome Biol.">
        <title>Genome and low-iron response of an oceanic diatom adapted to chronic iron limitation.</title>
        <authorList>
            <person name="Lommer M."/>
            <person name="Specht M."/>
            <person name="Roy A.S."/>
            <person name="Kraemer L."/>
            <person name="Andreson R."/>
            <person name="Gutowska M.A."/>
            <person name="Wolf J."/>
            <person name="Bergner S.V."/>
            <person name="Schilhabel M.B."/>
            <person name="Klostermeier U.C."/>
            <person name="Beiko R.G."/>
            <person name="Rosenstiel P."/>
            <person name="Hippler M."/>
            <person name="Laroche J."/>
        </authorList>
    </citation>
    <scope>NUCLEOTIDE SEQUENCE [LARGE SCALE GENOMIC DNA]</scope>
    <source>
        <strain evidence="1 2">CCMP1005</strain>
    </source>
</reference>
<accession>K0SSX7</accession>
<proteinExistence type="predicted"/>